<organism evidence="1 2">
    <name type="scientific">Tetraparma gracilis</name>
    <dbReference type="NCBI Taxonomy" id="2962635"/>
    <lineage>
        <taxon>Eukaryota</taxon>
        <taxon>Sar</taxon>
        <taxon>Stramenopiles</taxon>
        <taxon>Ochrophyta</taxon>
        <taxon>Bolidophyceae</taxon>
        <taxon>Parmales</taxon>
        <taxon>Triparmaceae</taxon>
        <taxon>Tetraparma</taxon>
    </lineage>
</organism>
<evidence type="ECO:0000313" key="2">
    <source>
        <dbReference type="Proteomes" id="UP001165060"/>
    </source>
</evidence>
<evidence type="ECO:0000313" key="1">
    <source>
        <dbReference type="EMBL" id="GMI20247.1"/>
    </source>
</evidence>
<dbReference type="EMBL" id="BRYB01005082">
    <property type="protein sequence ID" value="GMI20247.1"/>
    <property type="molecule type" value="Genomic_DNA"/>
</dbReference>
<gene>
    <name evidence="1" type="ORF">TeGR_g6216</name>
</gene>
<proteinExistence type="predicted"/>
<reference evidence="1 2" key="1">
    <citation type="journal article" date="2023" name="Commun. Biol.">
        <title>Genome analysis of Parmales, the sister group of diatoms, reveals the evolutionary specialization of diatoms from phago-mixotrophs to photoautotrophs.</title>
        <authorList>
            <person name="Ban H."/>
            <person name="Sato S."/>
            <person name="Yoshikawa S."/>
            <person name="Yamada K."/>
            <person name="Nakamura Y."/>
            <person name="Ichinomiya M."/>
            <person name="Sato N."/>
            <person name="Blanc-Mathieu R."/>
            <person name="Endo H."/>
            <person name="Kuwata A."/>
            <person name="Ogata H."/>
        </authorList>
    </citation>
    <scope>NUCLEOTIDE SEQUENCE [LARGE SCALE GENOMIC DNA]</scope>
</reference>
<feature type="non-terminal residue" evidence="1">
    <location>
        <position position="374"/>
    </location>
</feature>
<accession>A0ABQ6M606</accession>
<comment type="caution">
    <text evidence="1">The sequence shown here is derived from an EMBL/GenBank/DDBJ whole genome shotgun (WGS) entry which is preliminary data.</text>
</comment>
<dbReference type="Proteomes" id="UP001165060">
    <property type="component" value="Unassembled WGS sequence"/>
</dbReference>
<keyword evidence="2" id="KW-1185">Reference proteome</keyword>
<protein>
    <submittedName>
        <fullName evidence="1">Uncharacterized protein</fullName>
    </submittedName>
</protein>
<name>A0ABQ6M606_9STRA</name>
<sequence>MSASPHPPPPHVLSLQHDRGVSEFGNLLIQQSRLDEAAALPPLLHSSKSRLSLTLSVLRASSSPSPAVASLASSAAAWCSSDSERASLRETLRIITIAAILAEYASPSPACPPFRFGDPAAARKLMAHVAAFVDAPGAAVDIAKVADAFRCLSRSDGLADHLQRVVLAPGPSRPDQAASIVLSIYETAGSKTGDSAVAAAVDFLRNRLPTPDVAPRVAAGLLSVLGAHEEASPNPHHYVAELRKSIRTVQKLHGLSTFVSVEDVQKKNLCSLFPLSASLPDPVQLQRKAEILLNSRCKRNPEYFSFLASLVSPPLASPSLSLASLSDIWCFLRSCGLLDKTQSESSWGCSELALVEIAECMIGRATRPAPSDPP</sequence>